<dbReference type="EMBL" id="AP026978">
    <property type="protein sequence ID" value="BDU00982.1"/>
    <property type="molecule type" value="Genomic_DNA"/>
</dbReference>
<dbReference type="Proteomes" id="UP001317870">
    <property type="component" value="Chromosome"/>
</dbReference>
<gene>
    <name evidence="1" type="ORF">IFM12276_40100</name>
</gene>
<reference evidence="1 2" key="1">
    <citation type="submission" date="2022-11" db="EMBL/GenBank/DDBJ databases">
        <title>Genome Sequencing of Nocardia sp. ON39_IFM12276 and assembly.</title>
        <authorList>
            <person name="Shimojima M."/>
            <person name="Toyokawa M."/>
            <person name="Uesaka K."/>
        </authorList>
    </citation>
    <scope>NUCLEOTIDE SEQUENCE [LARGE SCALE GENOMIC DNA]</scope>
    <source>
        <strain evidence="1 2">IFM 12276</strain>
    </source>
</reference>
<evidence type="ECO:0000313" key="2">
    <source>
        <dbReference type="Proteomes" id="UP001317870"/>
    </source>
</evidence>
<evidence type="ECO:0000313" key="1">
    <source>
        <dbReference type="EMBL" id="BDU00982.1"/>
    </source>
</evidence>
<proteinExistence type="predicted"/>
<protein>
    <submittedName>
        <fullName evidence="1">Uncharacterized protein</fullName>
    </submittedName>
</protein>
<organism evidence="1 2">
    <name type="scientific">Nocardia sputorum</name>
    <dbReference type="NCBI Taxonomy" id="2984338"/>
    <lineage>
        <taxon>Bacteria</taxon>
        <taxon>Bacillati</taxon>
        <taxon>Actinomycetota</taxon>
        <taxon>Actinomycetes</taxon>
        <taxon>Mycobacteriales</taxon>
        <taxon>Nocardiaceae</taxon>
        <taxon>Nocardia</taxon>
    </lineage>
</organism>
<name>A0ABM8D0X7_9NOCA</name>
<keyword evidence="2" id="KW-1185">Reference proteome</keyword>
<accession>A0ABM8D0X7</accession>
<sequence>MVITNATELVAWIETNLPHLDPDRFEPWVVEPPVPGALRAVIEIRIHAPGVTERVLRLEVSAAPTQPTQS</sequence>